<keyword evidence="2" id="KW-0472">Membrane</keyword>
<dbReference type="RefSeq" id="XP_052905861.1">
    <property type="nucleotide sequence ID" value="XM_053048036.1"/>
</dbReference>
<dbReference type="Gene3D" id="3.20.20.370">
    <property type="entry name" value="Glycoside hydrolase/deacetylase"/>
    <property type="match status" value="1"/>
</dbReference>
<reference evidence="5 6" key="1">
    <citation type="journal article" date="2014" name="Genome Announc.">
        <title>Genome Sequence of the Microsporidian Species Nematocida sp1 Strain ERTm6 (ATCC PRA-372).</title>
        <authorList>
            <person name="Bakowski M.A."/>
            <person name="Priest M."/>
            <person name="Young S."/>
            <person name="Cuomo C.A."/>
            <person name="Troemel E.R."/>
        </authorList>
    </citation>
    <scope>NUCLEOTIDE SEQUENCE [LARGE SCALE GENOMIC DNA]</scope>
    <source>
        <strain evidence="5 6">ERTm6</strain>
    </source>
</reference>
<proteinExistence type="predicted"/>
<dbReference type="AlphaFoldDB" id="A0A086J588"/>
<dbReference type="Proteomes" id="UP000054524">
    <property type="component" value="Unassembled WGS sequence"/>
</dbReference>
<evidence type="ECO:0000313" key="5">
    <source>
        <dbReference type="EMBL" id="KFG27306.1"/>
    </source>
</evidence>
<dbReference type="PROSITE" id="PS51677">
    <property type="entry name" value="NODB"/>
    <property type="match status" value="1"/>
</dbReference>
<keyword evidence="6" id="KW-1185">Reference proteome</keyword>
<evidence type="ECO:0000256" key="2">
    <source>
        <dbReference type="SAM" id="Phobius"/>
    </source>
</evidence>
<dbReference type="GO" id="GO:0005975">
    <property type="term" value="P:carbohydrate metabolic process"/>
    <property type="evidence" value="ECO:0007669"/>
    <property type="project" value="InterPro"/>
</dbReference>
<organism evidence="5 6">
    <name type="scientific">Nematocida ausubeli (strain ATCC PRA-371 / ERTm2)</name>
    <name type="common">Nematode killer fungus</name>
    <dbReference type="NCBI Taxonomy" id="1913371"/>
    <lineage>
        <taxon>Eukaryota</taxon>
        <taxon>Fungi</taxon>
        <taxon>Fungi incertae sedis</taxon>
        <taxon>Microsporidia</taxon>
        <taxon>Nematocida</taxon>
    </lineage>
</organism>
<evidence type="ECO:0000259" key="4">
    <source>
        <dbReference type="PROSITE" id="PS51677"/>
    </source>
</evidence>
<dbReference type="PANTHER" id="PTHR15363">
    <property type="entry name" value="POU DOMAIN CLASS 2-ASSOCIATING FACTOR 1"/>
    <property type="match status" value="1"/>
</dbReference>
<dbReference type="HOGENOM" id="CLU_330398_0_0_1"/>
<dbReference type="GeneID" id="77675357"/>
<dbReference type="GO" id="GO:0090575">
    <property type="term" value="C:RNA polymerase II transcription regulator complex"/>
    <property type="evidence" value="ECO:0007669"/>
    <property type="project" value="TreeGrafter"/>
</dbReference>
<keyword evidence="2" id="KW-0812">Transmembrane</keyword>
<feature type="compositionally biased region" description="Basic and acidic residues" evidence="1">
    <location>
        <begin position="146"/>
        <end position="158"/>
    </location>
</feature>
<dbReference type="GO" id="GO:0045944">
    <property type="term" value="P:positive regulation of transcription by RNA polymerase II"/>
    <property type="evidence" value="ECO:0007669"/>
    <property type="project" value="TreeGrafter"/>
</dbReference>
<accession>A0A086J588</accession>
<feature type="compositionally biased region" description="Polar residues" evidence="1">
    <location>
        <begin position="384"/>
        <end position="419"/>
    </location>
</feature>
<dbReference type="SUPFAM" id="SSF88713">
    <property type="entry name" value="Glycoside hydrolase/deacetylase"/>
    <property type="match status" value="1"/>
</dbReference>
<feature type="compositionally biased region" description="Low complexity" evidence="1">
    <location>
        <begin position="162"/>
        <end position="203"/>
    </location>
</feature>
<feature type="region of interest" description="Disordered" evidence="1">
    <location>
        <begin position="376"/>
        <end position="419"/>
    </location>
</feature>
<feature type="region of interest" description="Disordered" evidence="1">
    <location>
        <begin position="122"/>
        <end position="210"/>
    </location>
</feature>
<feature type="domain" description="NodB homology" evidence="4">
    <location>
        <begin position="586"/>
        <end position="768"/>
    </location>
</feature>
<feature type="signal peptide" evidence="3">
    <location>
        <begin position="1"/>
        <end position="15"/>
    </location>
</feature>
<dbReference type="InterPro" id="IPR002509">
    <property type="entry name" value="NODB_dom"/>
</dbReference>
<dbReference type="Pfam" id="PF01522">
    <property type="entry name" value="Polysacc_deac_1"/>
    <property type="match status" value="1"/>
</dbReference>
<comment type="caution">
    <text evidence="5">The sequence shown here is derived from an EMBL/GenBank/DDBJ whole genome shotgun (WGS) entry which is preliminary data.</text>
</comment>
<keyword evidence="2" id="KW-1133">Transmembrane helix</keyword>
<sequence>MRIILWLFTLASVAATTDQLNSRPSIQPRGRIDSLSSSYDGGETWSSMELPNFTSTDATDDDVSNSIFMDPANDSHYGKEIGIHWAGFDPERSRDAYLVEDCDDDLSNKERLRRAEQLLKDRAASAAATGRERPPKSKAKKAAASSDKKKESTVKASKETNSAQASKAQASKAQASKSQASKAQASKIQASKSQASKGQPSKAYDSWSEYSTPVDPNELSARLMALQEDTPSSKTYTAYSKPAPTMSYAKISKAPSASAVSVSTQTTSEYSASVPSSSAPMTTTSVYTAPTTTTSAYTAPISPSKAYSTSVYTAPTTTTSVYSTPLTTTSVYTAPTQTTSVPYGAGYSTAGYTAPVTTMPSQPRTLNTTPLLTTSGYTAPRTAPLSNPSQNQAQFQPSNRSAPVSQTRMSGAANNRNSFMPMNAADEEDEYTWDSVEQDYVPVFYSDSTDEVKPEMTPNERLMELLNDKSLLKLTNNSGFNPLSSRNSSLLDGVHGDIAVPIVDSNGFVTTLDSQPYFPAYSAPIGYVSDVYEDPNTESAILRNIIADIMMDSDSNALDDLLSETVRIREEALKDELTIKEGRYIGSFSFTFDGGPTENTLELLRILKKYKKVCGFYLDPFKITKESIPIVTQILKDGHIVGISIQSDVSLTDVTMEEARKKISTHVERYKKMIGVMPSSARLPRLGYYSDDIEYCMELGMYVCEPTYDVFDFADPEFISTLSDALTSEVYSPKTDSMIFVLRDKYSYTVSSIEKMIRLLISHGFKYMDYNLNTGLSSVATDSKKEGARRVARSKDKNLLSMNEEVDRPSTQKVVESIKQLARNEKKDSGIVTSDTETSSSVISTGAGNIMLKVLCLGGVLFIVAFFI</sequence>
<feature type="transmembrane region" description="Helical" evidence="2">
    <location>
        <begin position="850"/>
        <end position="867"/>
    </location>
</feature>
<name>A0A086J588_NEMA1</name>
<gene>
    <name evidence="5" type="ORF">NESG_00384</name>
</gene>
<keyword evidence="3" id="KW-0732">Signal</keyword>
<protein>
    <recommendedName>
        <fullName evidence="4">NodB homology domain-containing protein</fullName>
    </recommendedName>
</protein>
<dbReference type="GO" id="GO:0016810">
    <property type="term" value="F:hydrolase activity, acting on carbon-nitrogen (but not peptide) bonds"/>
    <property type="evidence" value="ECO:0007669"/>
    <property type="project" value="InterPro"/>
</dbReference>
<dbReference type="CDD" id="cd10917">
    <property type="entry name" value="CE4_NodB_like_6s_7s"/>
    <property type="match status" value="1"/>
</dbReference>
<evidence type="ECO:0000256" key="1">
    <source>
        <dbReference type="SAM" id="MobiDB-lite"/>
    </source>
</evidence>
<dbReference type="InterPro" id="IPR011330">
    <property type="entry name" value="Glyco_hydro/deAcase_b/a-brl"/>
</dbReference>
<evidence type="ECO:0000313" key="6">
    <source>
        <dbReference type="Proteomes" id="UP000054524"/>
    </source>
</evidence>
<dbReference type="GO" id="GO:0003713">
    <property type="term" value="F:transcription coactivator activity"/>
    <property type="evidence" value="ECO:0007669"/>
    <property type="project" value="TreeGrafter"/>
</dbReference>
<dbReference type="PANTHER" id="PTHR15363:SF3">
    <property type="entry name" value="POU DOMAIN CLASS 2-ASSOCIATING FACTOR 1"/>
    <property type="match status" value="1"/>
</dbReference>
<dbReference type="EMBL" id="AKIJ01000001">
    <property type="protein sequence ID" value="KFG27306.1"/>
    <property type="molecule type" value="Genomic_DNA"/>
</dbReference>
<feature type="chain" id="PRO_5012158440" description="NodB homology domain-containing protein" evidence="3">
    <location>
        <begin position="16"/>
        <end position="868"/>
    </location>
</feature>
<evidence type="ECO:0000256" key="3">
    <source>
        <dbReference type="SAM" id="SignalP"/>
    </source>
</evidence>